<keyword evidence="3" id="KW-1185">Reference proteome</keyword>
<keyword evidence="1" id="KW-0812">Transmembrane</keyword>
<organism evidence="2 3">
    <name type="scientific">Benzoatithermus flavus</name>
    <dbReference type="NCBI Taxonomy" id="3108223"/>
    <lineage>
        <taxon>Bacteria</taxon>
        <taxon>Pseudomonadati</taxon>
        <taxon>Pseudomonadota</taxon>
        <taxon>Alphaproteobacteria</taxon>
        <taxon>Geminicoccales</taxon>
        <taxon>Geminicoccaceae</taxon>
        <taxon>Benzoatithermus</taxon>
    </lineage>
</organism>
<keyword evidence="1" id="KW-1133">Transmembrane helix</keyword>
<proteinExistence type="predicted"/>
<protein>
    <submittedName>
        <fullName evidence="2">DUF2474 family protein</fullName>
    </submittedName>
</protein>
<gene>
    <name evidence="2" type="ORF">U1T56_19870</name>
</gene>
<dbReference type="RefSeq" id="WP_418161265.1">
    <property type="nucleotide sequence ID" value="NZ_JBBLZC010000026.1"/>
</dbReference>
<accession>A0ABU8XW38</accession>
<evidence type="ECO:0000313" key="2">
    <source>
        <dbReference type="EMBL" id="MEK0085417.1"/>
    </source>
</evidence>
<feature type="transmembrane region" description="Helical" evidence="1">
    <location>
        <begin position="12"/>
        <end position="32"/>
    </location>
</feature>
<reference evidence="2 3" key="1">
    <citation type="submission" date="2024-01" db="EMBL/GenBank/DDBJ databases">
        <title>Multi-omics insights into the function and evolution of sodium benzoate biodegradation pathways in Benzoatithermus flavus gen. nov., sp. nov. from hot spring.</title>
        <authorList>
            <person name="Hu C.-J."/>
            <person name="Li W.-J."/>
        </authorList>
    </citation>
    <scope>NUCLEOTIDE SEQUENCE [LARGE SCALE GENOMIC DNA]</scope>
    <source>
        <strain evidence="2 3">SYSU G07066</strain>
    </source>
</reference>
<name>A0ABU8XW38_9PROT</name>
<evidence type="ECO:0000256" key="1">
    <source>
        <dbReference type="SAM" id="Phobius"/>
    </source>
</evidence>
<evidence type="ECO:0000313" key="3">
    <source>
        <dbReference type="Proteomes" id="UP001375743"/>
    </source>
</evidence>
<dbReference type="EMBL" id="JBBLZC010000026">
    <property type="protein sequence ID" value="MEK0085417.1"/>
    <property type="molecule type" value="Genomic_DNA"/>
</dbReference>
<dbReference type="Pfam" id="PF10617">
    <property type="entry name" value="DUF2474"/>
    <property type="match status" value="1"/>
</dbReference>
<dbReference type="Proteomes" id="UP001375743">
    <property type="component" value="Unassembled WGS sequence"/>
</dbReference>
<comment type="caution">
    <text evidence="2">The sequence shown here is derived from an EMBL/GenBank/DDBJ whole genome shotgun (WGS) entry which is preliminary data.</text>
</comment>
<sequence>METTRSFRGRLAWFVLLWCAGVMAVGGTAWLLRNLFAAITGAG</sequence>
<dbReference type="InterPro" id="IPR018895">
    <property type="entry name" value="DUF2474"/>
</dbReference>
<keyword evidence="1" id="KW-0472">Membrane</keyword>